<keyword evidence="3" id="KW-1185">Reference proteome</keyword>
<evidence type="ECO:0000313" key="3">
    <source>
        <dbReference type="Proteomes" id="UP000314294"/>
    </source>
</evidence>
<evidence type="ECO:0000313" key="2">
    <source>
        <dbReference type="EMBL" id="TNN47124.1"/>
    </source>
</evidence>
<organism evidence="2 3">
    <name type="scientific">Liparis tanakae</name>
    <name type="common">Tanaka's snailfish</name>
    <dbReference type="NCBI Taxonomy" id="230148"/>
    <lineage>
        <taxon>Eukaryota</taxon>
        <taxon>Metazoa</taxon>
        <taxon>Chordata</taxon>
        <taxon>Craniata</taxon>
        <taxon>Vertebrata</taxon>
        <taxon>Euteleostomi</taxon>
        <taxon>Actinopterygii</taxon>
        <taxon>Neopterygii</taxon>
        <taxon>Teleostei</taxon>
        <taxon>Neoteleostei</taxon>
        <taxon>Acanthomorphata</taxon>
        <taxon>Eupercaria</taxon>
        <taxon>Perciformes</taxon>
        <taxon>Cottioidei</taxon>
        <taxon>Cottales</taxon>
        <taxon>Liparidae</taxon>
        <taxon>Liparis</taxon>
    </lineage>
</organism>
<protein>
    <submittedName>
        <fullName evidence="2">Uncharacterized protein</fullName>
    </submittedName>
</protein>
<feature type="region of interest" description="Disordered" evidence="1">
    <location>
        <begin position="60"/>
        <end position="124"/>
    </location>
</feature>
<dbReference type="EMBL" id="SRLO01000757">
    <property type="protein sequence ID" value="TNN47124.1"/>
    <property type="molecule type" value="Genomic_DNA"/>
</dbReference>
<comment type="caution">
    <text evidence="2">The sequence shown here is derived from an EMBL/GenBank/DDBJ whole genome shotgun (WGS) entry which is preliminary data.</text>
</comment>
<feature type="compositionally biased region" description="Gly residues" evidence="1">
    <location>
        <begin position="66"/>
        <end position="77"/>
    </location>
</feature>
<proteinExistence type="predicted"/>
<sequence length="124" mass="12928">MNSRCTSRRNNVMSSSGVQSSCIQILGWVSHQDQFGDGGGGGGVSVRWRWDRRRVIGSLRTPFDGVGRGRGGGGGGSRHVAPPVPAEGAGRLGRPRKCLYGGGASLRRGAVEERPETPGAADQA</sequence>
<dbReference type="Proteomes" id="UP000314294">
    <property type="component" value="Unassembled WGS sequence"/>
</dbReference>
<accession>A0A4Z2G2N8</accession>
<name>A0A4Z2G2N8_9TELE</name>
<reference evidence="2 3" key="1">
    <citation type="submission" date="2019-03" db="EMBL/GenBank/DDBJ databases">
        <title>First draft genome of Liparis tanakae, snailfish: a comprehensive survey of snailfish specific genes.</title>
        <authorList>
            <person name="Kim W."/>
            <person name="Song I."/>
            <person name="Jeong J.-H."/>
            <person name="Kim D."/>
            <person name="Kim S."/>
            <person name="Ryu S."/>
            <person name="Song J.Y."/>
            <person name="Lee S.K."/>
        </authorList>
    </citation>
    <scope>NUCLEOTIDE SEQUENCE [LARGE SCALE GENOMIC DNA]</scope>
    <source>
        <tissue evidence="2">Muscle</tissue>
    </source>
</reference>
<gene>
    <name evidence="2" type="ORF">EYF80_042690</name>
</gene>
<evidence type="ECO:0000256" key="1">
    <source>
        <dbReference type="SAM" id="MobiDB-lite"/>
    </source>
</evidence>
<dbReference type="AlphaFoldDB" id="A0A4Z2G2N8"/>